<dbReference type="AlphaFoldDB" id="A0A414RE73"/>
<sequence length="71" mass="8044">MLNVYIILSDDFSIRSARIRKADGQLVMLGFAVSSFTPASYQRCRLQRPSRNLILWPASHLDAFSAYPIPT</sequence>
<evidence type="ECO:0000313" key="2">
    <source>
        <dbReference type="Proteomes" id="UP000283485"/>
    </source>
</evidence>
<name>A0A414RE73_9BACT</name>
<gene>
    <name evidence="1" type="ORF">DW653_07700</name>
</gene>
<organism evidence="1 2">
    <name type="scientific">Phocaeicola plebeius</name>
    <dbReference type="NCBI Taxonomy" id="310297"/>
    <lineage>
        <taxon>Bacteria</taxon>
        <taxon>Pseudomonadati</taxon>
        <taxon>Bacteroidota</taxon>
        <taxon>Bacteroidia</taxon>
        <taxon>Bacteroidales</taxon>
        <taxon>Bacteroidaceae</taxon>
        <taxon>Phocaeicola</taxon>
    </lineage>
</organism>
<comment type="caution">
    <text evidence="1">The sequence shown here is derived from an EMBL/GenBank/DDBJ whole genome shotgun (WGS) entry which is preliminary data.</text>
</comment>
<reference evidence="1 2" key="1">
    <citation type="submission" date="2018-08" db="EMBL/GenBank/DDBJ databases">
        <title>A genome reference for cultivated species of the human gut microbiota.</title>
        <authorList>
            <person name="Zou Y."/>
            <person name="Xue W."/>
            <person name="Luo G."/>
        </authorList>
    </citation>
    <scope>NUCLEOTIDE SEQUENCE [LARGE SCALE GENOMIC DNA]</scope>
    <source>
        <strain evidence="1 2">AM23-23</strain>
    </source>
</reference>
<proteinExistence type="predicted"/>
<evidence type="ECO:0000313" key="1">
    <source>
        <dbReference type="EMBL" id="RHF91318.1"/>
    </source>
</evidence>
<protein>
    <submittedName>
        <fullName evidence="1">Uncharacterized protein</fullName>
    </submittedName>
</protein>
<dbReference type="EMBL" id="QRHQ01000011">
    <property type="protein sequence ID" value="RHF91318.1"/>
    <property type="molecule type" value="Genomic_DNA"/>
</dbReference>
<accession>A0A414RE73</accession>
<dbReference type="Proteomes" id="UP000283485">
    <property type="component" value="Unassembled WGS sequence"/>
</dbReference>